<dbReference type="AlphaFoldDB" id="A0A2V4ALK8"/>
<dbReference type="Proteomes" id="UP000249915">
    <property type="component" value="Unassembled WGS sequence"/>
</dbReference>
<comment type="caution">
    <text evidence="2">The sequence shown here is derived from an EMBL/GenBank/DDBJ whole genome shotgun (WGS) entry which is preliminary data.</text>
</comment>
<protein>
    <submittedName>
        <fullName evidence="2">Uncharacterized protein</fullName>
    </submittedName>
</protein>
<evidence type="ECO:0000256" key="1">
    <source>
        <dbReference type="SAM" id="MobiDB-lite"/>
    </source>
</evidence>
<evidence type="ECO:0000313" key="2">
    <source>
        <dbReference type="EMBL" id="PXY21122.1"/>
    </source>
</evidence>
<dbReference type="RefSeq" id="WP_112284366.1">
    <property type="nucleotide sequence ID" value="NZ_MASW01000006.1"/>
</dbReference>
<accession>A0A2V4ALK8</accession>
<organism evidence="2 3">
    <name type="scientific">Prauserella muralis</name>
    <dbReference type="NCBI Taxonomy" id="588067"/>
    <lineage>
        <taxon>Bacteria</taxon>
        <taxon>Bacillati</taxon>
        <taxon>Actinomycetota</taxon>
        <taxon>Actinomycetes</taxon>
        <taxon>Pseudonocardiales</taxon>
        <taxon>Pseudonocardiaceae</taxon>
        <taxon>Prauserella</taxon>
    </lineage>
</organism>
<keyword evidence="3" id="KW-1185">Reference proteome</keyword>
<gene>
    <name evidence="2" type="ORF">BAY60_27025</name>
</gene>
<name>A0A2V4ALK8_9PSEU</name>
<sequence>MPAYYEIRGTGDFRRAARRLKEAGNGQLTRRMSRGMRTAAKPAVDAAQRSVRSLEASATRGGGGQARREFALGRKRKKTETARRKAFEGRGLRSSTARAIGTQVRSSGQSASVRVRVNTRQLPPDQRTLPAHMNEGRWRHPVFGGDRWVTQTVSRDEWFDEPMREHGPKIRQGAAKVVDDILREIAQ</sequence>
<dbReference type="EMBL" id="MASW01000006">
    <property type="protein sequence ID" value="PXY21122.1"/>
    <property type="molecule type" value="Genomic_DNA"/>
</dbReference>
<reference evidence="2 3" key="1">
    <citation type="submission" date="2016-07" db="EMBL/GenBank/DDBJ databases">
        <title>Draft genome sequence of Prauserella muralis DSM 45305, isolated from a mould-covered wall in an indoor environment.</title>
        <authorList>
            <person name="Ruckert C."/>
            <person name="Albersmeier A."/>
            <person name="Jiang C.-L."/>
            <person name="Jiang Y."/>
            <person name="Kalinowski J."/>
            <person name="Schneider O."/>
            <person name="Winkler A."/>
            <person name="Zotchev S.B."/>
        </authorList>
    </citation>
    <scope>NUCLEOTIDE SEQUENCE [LARGE SCALE GENOMIC DNA]</scope>
    <source>
        <strain evidence="2 3">DSM 45305</strain>
    </source>
</reference>
<dbReference type="OrthoDB" id="3431442at2"/>
<proteinExistence type="predicted"/>
<feature type="region of interest" description="Disordered" evidence="1">
    <location>
        <begin position="23"/>
        <end position="96"/>
    </location>
</feature>
<feature type="compositionally biased region" description="Basic and acidic residues" evidence="1">
    <location>
        <begin position="79"/>
        <end position="91"/>
    </location>
</feature>
<evidence type="ECO:0000313" key="3">
    <source>
        <dbReference type="Proteomes" id="UP000249915"/>
    </source>
</evidence>